<dbReference type="InterPro" id="IPR019820">
    <property type="entry name" value="Sec-indep_translocase_CS"/>
</dbReference>
<evidence type="ECO:0000256" key="5">
    <source>
        <dbReference type="HAMAP-Rule" id="MF_00902"/>
    </source>
</evidence>
<protein>
    <recommendedName>
        <fullName evidence="5">Sec-independent protein translocase protein TatC</fullName>
    </recommendedName>
</protein>
<feature type="transmembrane region" description="Helical" evidence="5">
    <location>
        <begin position="161"/>
        <end position="187"/>
    </location>
</feature>
<name>A0A1H2MUD6_9PSED</name>
<feature type="transmembrane region" description="Helical" evidence="5">
    <location>
        <begin position="24"/>
        <end position="42"/>
    </location>
</feature>
<dbReference type="EMBL" id="LT629802">
    <property type="protein sequence ID" value="SDU96780.1"/>
    <property type="molecule type" value="Genomic_DNA"/>
</dbReference>
<keyword evidence="5" id="KW-0653">Protein transport</keyword>
<accession>A0A1H2MUD6</accession>
<organism evidence="6 7">
    <name type="scientific">Pseudomonas mucidolens</name>
    <dbReference type="NCBI Taxonomy" id="46679"/>
    <lineage>
        <taxon>Bacteria</taxon>
        <taxon>Pseudomonadati</taxon>
        <taxon>Pseudomonadota</taxon>
        <taxon>Gammaproteobacteria</taxon>
        <taxon>Pseudomonadales</taxon>
        <taxon>Pseudomonadaceae</taxon>
        <taxon>Pseudomonas</taxon>
    </lineage>
</organism>
<evidence type="ECO:0000256" key="4">
    <source>
        <dbReference type="ARBA" id="ARBA00023136"/>
    </source>
</evidence>
<comment type="function">
    <text evidence="5">Part of the twin-arginine translocation (Tat) system that transports large folded proteins containing a characteristic twin-arginine motif in their signal peptide across membranes. Together with TatB, TatC is part of a receptor directly interacting with Tat signal peptides.</text>
</comment>
<dbReference type="GO" id="GO:0009977">
    <property type="term" value="F:proton motive force dependent protein transmembrane transporter activity"/>
    <property type="evidence" value="ECO:0007669"/>
    <property type="project" value="TreeGrafter"/>
</dbReference>
<comment type="similarity">
    <text evidence="5">Belongs to the TatC family.</text>
</comment>
<evidence type="ECO:0000256" key="1">
    <source>
        <dbReference type="ARBA" id="ARBA00004141"/>
    </source>
</evidence>
<keyword evidence="5" id="KW-0813">Transport</keyword>
<dbReference type="PANTHER" id="PTHR30371:SF0">
    <property type="entry name" value="SEC-INDEPENDENT PROTEIN TRANSLOCASE PROTEIN TATC, CHLOROPLASTIC-RELATED"/>
    <property type="match status" value="1"/>
</dbReference>
<dbReference type="HAMAP" id="MF_00902">
    <property type="entry name" value="TatC"/>
    <property type="match status" value="1"/>
</dbReference>
<keyword evidence="3 5" id="KW-1133">Transmembrane helix</keyword>
<dbReference type="PANTHER" id="PTHR30371">
    <property type="entry name" value="SEC-INDEPENDENT PROTEIN TRANSLOCASE PROTEIN TATC"/>
    <property type="match status" value="1"/>
</dbReference>
<dbReference type="Proteomes" id="UP000198600">
    <property type="component" value="Chromosome I"/>
</dbReference>
<dbReference type="PRINTS" id="PR01840">
    <property type="entry name" value="TATCFAMILY"/>
</dbReference>
<dbReference type="OrthoDB" id="9777044at2"/>
<dbReference type="Pfam" id="PF00902">
    <property type="entry name" value="TatC"/>
    <property type="match status" value="1"/>
</dbReference>
<dbReference type="PROSITE" id="PS01218">
    <property type="entry name" value="TATC"/>
    <property type="match status" value="1"/>
</dbReference>
<keyword evidence="5" id="KW-1003">Cell membrane</keyword>
<keyword evidence="7" id="KW-1185">Reference proteome</keyword>
<dbReference type="InterPro" id="IPR002033">
    <property type="entry name" value="TatC"/>
</dbReference>
<reference evidence="7" key="1">
    <citation type="submission" date="2016-10" db="EMBL/GenBank/DDBJ databases">
        <authorList>
            <person name="Varghese N."/>
            <person name="Submissions S."/>
        </authorList>
    </citation>
    <scope>NUCLEOTIDE SEQUENCE [LARGE SCALE GENOMIC DNA]</scope>
    <source>
        <strain evidence="7">LMG 2223</strain>
    </source>
</reference>
<comment type="caution">
    <text evidence="5">Lacks conserved residue(s) required for the propagation of feature annotation.</text>
</comment>
<feature type="transmembrane region" description="Helical" evidence="5">
    <location>
        <begin position="78"/>
        <end position="99"/>
    </location>
</feature>
<comment type="subcellular location">
    <subcellularLocation>
        <location evidence="5">Cell membrane</location>
        <topology evidence="5">Multi-pass membrane protein</topology>
    </subcellularLocation>
    <subcellularLocation>
        <location evidence="1">Membrane</location>
        <topology evidence="1">Multi-pass membrane protein</topology>
    </subcellularLocation>
</comment>
<keyword evidence="4 5" id="KW-0472">Membrane</keyword>
<sequence length="254" mass="28075">MSDLPLPAPRLSVTTHLTRLRSRLLRCALAIVLVFGALFPFAQRLYSFVSQPLREFLPEGASMIATGVTSPFLAPLKLTMMLALFISMPLLLHQVWGLIAPAVYRQERRIAAWLLAVSVLLFYAGMAFAFFLVFPMMFGFFTSVTPDGVEMMTDIALYLDFILALLLAFGLAFEIPVATFLVIWAGVTDVQTLQKSRPYVIVGCFVVGMILTPPDVFSQTMLAVPMWLLFELGLLASRSVSKPRTQESATQAVG</sequence>
<keyword evidence="2 5" id="KW-0812">Transmembrane</keyword>
<dbReference type="NCBIfam" id="TIGR00945">
    <property type="entry name" value="tatC"/>
    <property type="match status" value="1"/>
</dbReference>
<keyword evidence="5" id="KW-0811">Translocation</keyword>
<gene>
    <name evidence="5" type="primary">tatC</name>
    <name evidence="6" type="ORF">SAMN05216202_2399</name>
</gene>
<proteinExistence type="inferred from homology"/>
<dbReference type="GO" id="GO:0043953">
    <property type="term" value="P:protein transport by the Tat complex"/>
    <property type="evidence" value="ECO:0007669"/>
    <property type="project" value="UniProtKB-UniRule"/>
</dbReference>
<feature type="transmembrane region" description="Helical" evidence="5">
    <location>
        <begin position="111"/>
        <end position="141"/>
    </location>
</feature>
<evidence type="ECO:0000256" key="2">
    <source>
        <dbReference type="ARBA" id="ARBA00022692"/>
    </source>
</evidence>
<dbReference type="AlphaFoldDB" id="A0A1H2MUD6"/>
<comment type="subunit">
    <text evidence="5">The Tat system comprises two distinct complexes: a TatABC complex, containing multiple copies of TatA, TatB and TatC subunits, and a separate TatA complex, containing only TatA subunits. Substrates initially bind to the TatABC complex, which probably triggers association of the separate TatA complex to form the active translocon.</text>
</comment>
<dbReference type="GO" id="GO:0033281">
    <property type="term" value="C:TAT protein transport complex"/>
    <property type="evidence" value="ECO:0007669"/>
    <property type="project" value="UniProtKB-UniRule"/>
</dbReference>
<dbReference type="STRING" id="46679.SAMN05216202_2399"/>
<dbReference type="RefSeq" id="WP_084381714.1">
    <property type="nucleotide sequence ID" value="NZ_LS483433.1"/>
</dbReference>
<evidence type="ECO:0000313" key="7">
    <source>
        <dbReference type="Proteomes" id="UP000198600"/>
    </source>
</evidence>
<evidence type="ECO:0000256" key="3">
    <source>
        <dbReference type="ARBA" id="ARBA00022989"/>
    </source>
</evidence>
<dbReference type="GO" id="GO:0065002">
    <property type="term" value="P:intracellular protein transmembrane transport"/>
    <property type="evidence" value="ECO:0007669"/>
    <property type="project" value="TreeGrafter"/>
</dbReference>
<feature type="transmembrane region" description="Helical" evidence="5">
    <location>
        <begin position="199"/>
        <end position="216"/>
    </location>
</feature>
<evidence type="ECO:0000313" key="6">
    <source>
        <dbReference type="EMBL" id="SDU96780.1"/>
    </source>
</evidence>